<keyword evidence="2" id="KW-0472">Membrane</keyword>
<organism evidence="3 4">
    <name type="scientific">Alicyclobacillus macrosporangiidus</name>
    <dbReference type="NCBI Taxonomy" id="392015"/>
    <lineage>
        <taxon>Bacteria</taxon>
        <taxon>Bacillati</taxon>
        <taxon>Bacillota</taxon>
        <taxon>Bacilli</taxon>
        <taxon>Bacillales</taxon>
        <taxon>Alicyclobacillaceae</taxon>
        <taxon>Alicyclobacillus</taxon>
    </lineage>
</organism>
<reference evidence="4" key="1">
    <citation type="submission" date="2016-10" db="EMBL/GenBank/DDBJ databases">
        <authorList>
            <person name="Varghese N."/>
        </authorList>
    </citation>
    <scope>NUCLEOTIDE SEQUENCE [LARGE SCALE GENOMIC DNA]</scope>
    <source>
        <strain evidence="4">DSM 17980</strain>
    </source>
</reference>
<evidence type="ECO:0000313" key="4">
    <source>
        <dbReference type="Proteomes" id="UP000183508"/>
    </source>
</evidence>
<feature type="region of interest" description="Disordered" evidence="1">
    <location>
        <begin position="138"/>
        <end position="163"/>
    </location>
</feature>
<keyword evidence="4" id="KW-1185">Reference proteome</keyword>
<accession>A0A1I7JVK0</accession>
<evidence type="ECO:0000313" key="3">
    <source>
        <dbReference type="EMBL" id="SFU89230.1"/>
    </source>
</evidence>
<sequence>MNAPTTPGVWRGWHWRLMAWTIAVIVVLQVAAYYFVPNHYPIVQSTLLAMLIVSYVIIPRAQERRLANAFVAIAVTFLIDLALEALIERGWQTAAATHQLLPYVELNALYLVFSFAMAFIYLRLTQWSDRKRAELEAKRRAERMKDEPVRRRVHSKKKKKKRR</sequence>
<dbReference type="Proteomes" id="UP000183508">
    <property type="component" value="Unassembled WGS sequence"/>
</dbReference>
<feature type="compositionally biased region" description="Basic and acidic residues" evidence="1">
    <location>
        <begin position="138"/>
        <end position="150"/>
    </location>
</feature>
<feature type="transmembrane region" description="Helical" evidence="2">
    <location>
        <begin position="17"/>
        <end position="36"/>
    </location>
</feature>
<name>A0A1I7JVK0_9BACL</name>
<dbReference type="OrthoDB" id="2376682at2"/>
<feature type="transmembrane region" description="Helical" evidence="2">
    <location>
        <begin position="42"/>
        <end position="59"/>
    </location>
</feature>
<proteinExistence type="predicted"/>
<dbReference type="AlphaFoldDB" id="A0A1I7JVK0"/>
<protein>
    <submittedName>
        <fullName evidence="3">Uncharacterized protein</fullName>
    </submittedName>
</protein>
<feature type="compositionally biased region" description="Basic residues" evidence="1">
    <location>
        <begin position="151"/>
        <end position="163"/>
    </location>
</feature>
<gene>
    <name evidence="3" type="ORF">SAMN05421543_11230</name>
</gene>
<feature type="transmembrane region" description="Helical" evidence="2">
    <location>
        <begin position="66"/>
        <end position="87"/>
    </location>
</feature>
<keyword evidence="2" id="KW-0812">Transmembrane</keyword>
<dbReference type="EMBL" id="FPBV01000012">
    <property type="protein sequence ID" value="SFU89230.1"/>
    <property type="molecule type" value="Genomic_DNA"/>
</dbReference>
<keyword evidence="2" id="KW-1133">Transmembrane helix</keyword>
<dbReference type="RefSeq" id="WP_139234673.1">
    <property type="nucleotide sequence ID" value="NZ_FPBV01000012.1"/>
</dbReference>
<evidence type="ECO:0000256" key="1">
    <source>
        <dbReference type="SAM" id="MobiDB-lite"/>
    </source>
</evidence>
<evidence type="ECO:0000256" key="2">
    <source>
        <dbReference type="SAM" id="Phobius"/>
    </source>
</evidence>
<feature type="transmembrane region" description="Helical" evidence="2">
    <location>
        <begin position="107"/>
        <end position="124"/>
    </location>
</feature>